<organism evidence="3 4">
    <name type="scientific">Stylonychia lemnae</name>
    <name type="common">Ciliate</name>
    <dbReference type="NCBI Taxonomy" id="5949"/>
    <lineage>
        <taxon>Eukaryota</taxon>
        <taxon>Sar</taxon>
        <taxon>Alveolata</taxon>
        <taxon>Ciliophora</taxon>
        <taxon>Intramacronucleata</taxon>
        <taxon>Spirotrichea</taxon>
        <taxon>Stichotrichia</taxon>
        <taxon>Sporadotrichida</taxon>
        <taxon>Oxytrichidae</taxon>
        <taxon>Stylonychinae</taxon>
        <taxon>Stylonychia</taxon>
    </lineage>
</organism>
<feature type="region of interest" description="Disordered" evidence="2">
    <location>
        <begin position="124"/>
        <end position="152"/>
    </location>
</feature>
<dbReference type="AlphaFoldDB" id="A0A078A4R1"/>
<feature type="compositionally biased region" description="Polar residues" evidence="2">
    <location>
        <begin position="27"/>
        <end position="44"/>
    </location>
</feature>
<feature type="region of interest" description="Disordered" evidence="2">
    <location>
        <begin position="188"/>
        <end position="215"/>
    </location>
</feature>
<feature type="region of interest" description="Disordered" evidence="2">
    <location>
        <begin position="466"/>
        <end position="485"/>
    </location>
</feature>
<feature type="region of interest" description="Disordered" evidence="2">
    <location>
        <begin position="351"/>
        <end position="370"/>
    </location>
</feature>
<dbReference type="Proteomes" id="UP000039865">
    <property type="component" value="Unassembled WGS sequence"/>
</dbReference>
<keyword evidence="4" id="KW-1185">Reference proteome</keyword>
<protein>
    <submittedName>
        <fullName evidence="3">Uncharacterized protein</fullName>
    </submittedName>
</protein>
<proteinExistence type="predicted"/>
<dbReference type="InParanoid" id="A0A078A4R1"/>
<name>A0A078A4R1_STYLE</name>
<evidence type="ECO:0000256" key="1">
    <source>
        <dbReference type="SAM" id="Coils"/>
    </source>
</evidence>
<accession>A0A078A4R1</accession>
<dbReference type="EMBL" id="CCKQ01005330">
    <property type="protein sequence ID" value="CDW76525.1"/>
    <property type="molecule type" value="Genomic_DNA"/>
</dbReference>
<feature type="coiled-coil region" evidence="1">
    <location>
        <begin position="649"/>
        <end position="697"/>
    </location>
</feature>
<evidence type="ECO:0000256" key="2">
    <source>
        <dbReference type="SAM" id="MobiDB-lite"/>
    </source>
</evidence>
<gene>
    <name evidence="3" type="primary">Contig565.g621</name>
    <name evidence="3" type="ORF">STYLEM_5499</name>
</gene>
<feature type="compositionally biased region" description="Polar residues" evidence="2">
    <location>
        <begin position="1"/>
        <end position="14"/>
    </location>
</feature>
<feature type="compositionally biased region" description="Polar residues" evidence="2">
    <location>
        <begin position="188"/>
        <end position="207"/>
    </location>
</feature>
<feature type="compositionally biased region" description="Basic and acidic residues" evidence="2">
    <location>
        <begin position="351"/>
        <end position="361"/>
    </location>
</feature>
<sequence>MSQNNFQPAIGTNDNDSKQKVQGLRSIYQSRQSEPATSYLRQAGSKLSMTSNKSFYKYFEPVDPSDKQSESVSQEIIQQEQKQLVLDNAEVKQIHSQDYIDEASNQILDDQYLQSIKTNKKRSISLGHQSQRELEESESEHNQRGVIVDASKRSSRSFSSLKKKRISWGPSKILEFYPSELYQQNPNEMRASQMSSNRAQNSQGSQNESKKSGILKRQSEAVQLLPDKQMKEEVAAQIESKKRYSHLIYMKEYEMPLVDSSLDNSLTIDNINYNNQIVGNSIVDQQNSQSQDIEMKDESLNSFQQNSKKTLDQKNLEKQSSLLQNKSPEKKQQLNNNQQQIDEFERYQEKMNDEPTPRKSDIQTFDKQQNQIDRSTKIISHQIHSNNENIGKTFDLRKSIDNSNLEFPKISTFSIMRDQEISEIPLQTMTQQSLSNTNYKDKEELKSRNSVDTIQQQIQQNYNSTMIKSGGEDNEHQTSSFNSGQSRQSLFTNLNLTINQNNVNNNSNDQVAQLPLQLVDARNNQNQTQSVQPQISNLNQPRSRISLIPQRHSIAGQLFDRKNNTGQQDSQELDGSTEQEPFNYEIKFPSQNEILMQQLEINDQQLNQIYQLKNSSINQNLEMISQLKLAQIQLVIPAAQQLVLRDQLVKEAIQKLDILQQLKAKANQMIESKQSQIDSINQENVKLFQELKAYQEMSKLEILWDKSNNRQTVIRVRDYFILDILNTNRMKHNQLVRQVKITLDKQIQLSKKAQEFMVKLLNLILSQVVTELNLQENRYTECQFDENNYLEITSKISKLVQEVYKSLNGFDEKLLNLLLSTKLIDHQQKIKDTFNIMCAHVNEERYLYIFQVIVTYLDGVSCKLDRQSIKLESSQETIMQKQSSEGIQRNKAKLQSFLQSFGLI</sequence>
<feature type="region of interest" description="Disordered" evidence="2">
    <location>
        <begin position="1"/>
        <end position="44"/>
    </location>
</feature>
<reference evidence="3 4" key="1">
    <citation type="submission" date="2014-06" db="EMBL/GenBank/DDBJ databases">
        <authorList>
            <person name="Swart Estienne"/>
        </authorList>
    </citation>
    <scope>NUCLEOTIDE SEQUENCE [LARGE SCALE GENOMIC DNA]</scope>
    <source>
        <strain evidence="3 4">130c</strain>
    </source>
</reference>
<evidence type="ECO:0000313" key="3">
    <source>
        <dbReference type="EMBL" id="CDW76525.1"/>
    </source>
</evidence>
<keyword evidence="1" id="KW-0175">Coiled coil</keyword>
<evidence type="ECO:0000313" key="4">
    <source>
        <dbReference type="Proteomes" id="UP000039865"/>
    </source>
</evidence>
<feature type="compositionally biased region" description="Basic and acidic residues" evidence="2">
    <location>
        <begin position="130"/>
        <end position="143"/>
    </location>
</feature>